<dbReference type="CDD" id="cd17574">
    <property type="entry name" value="REC_OmpR"/>
    <property type="match status" value="1"/>
</dbReference>
<evidence type="ECO:0000256" key="6">
    <source>
        <dbReference type="ARBA" id="ARBA00022777"/>
    </source>
</evidence>
<feature type="domain" description="Histidine kinase" evidence="11">
    <location>
        <begin position="904"/>
        <end position="1119"/>
    </location>
</feature>
<keyword evidence="4 14" id="KW-0808">Transferase</keyword>
<feature type="domain" description="Response regulatory" evidence="12">
    <location>
        <begin position="635"/>
        <end position="750"/>
    </location>
</feature>
<feature type="domain" description="Histidine kinase" evidence="11">
    <location>
        <begin position="358"/>
        <end position="576"/>
    </location>
</feature>
<keyword evidence="14" id="KW-0489">Methyltransferase</keyword>
<keyword evidence="15" id="KW-1185">Reference proteome</keyword>
<evidence type="ECO:0000256" key="1">
    <source>
        <dbReference type="ARBA" id="ARBA00000085"/>
    </source>
</evidence>
<dbReference type="PROSITE" id="PS50110">
    <property type="entry name" value="RESPONSE_REGULATORY"/>
    <property type="match status" value="1"/>
</dbReference>
<dbReference type="FunFam" id="3.30.565.10:FF:000037">
    <property type="entry name" value="Hybrid sensor histidine kinase/response regulator"/>
    <property type="match status" value="1"/>
</dbReference>
<feature type="region of interest" description="Disordered" evidence="10">
    <location>
        <begin position="614"/>
        <end position="634"/>
    </location>
</feature>
<dbReference type="InterPro" id="IPR000014">
    <property type="entry name" value="PAS"/>
</dbReference>
<dbReference type="EC" id="2.7.13.3" evidence="2"/>
<evidence type="ECO:0000313" key="14">
    <source>
        <dbReference type="EMBL" id="AKQ70244.1"/>
    </source>
</evidence>
<keyword evidence="6" id="KW-0418">Kinase</keyword>
<dbReference type="GO" id="GO:0006355">
    <property type="term" value="P:regulation of DNA-templated transcription"/>
    <property type="evidence" value="ECO:0007669"/>
    <property type="project" value="InterPro"/>
</dbReference>
<evidence type="ECO:0000259" key="12">
    <source>
        <dbReference type="PROSITE" id="PS50110"/>
    </source>
</evidence>
<dbReference type="InterPro" id="IPR036890">
    <property type="entry name" value="HATPase_C_sf"/>
</dbReference>
<dbReference type="PRINTS" id="PR00344">
    <property type="entry name" value="BCTRLSENSOR"/>
</dbReference>
<dbReference type="InterPro" id="IPR003661">
    <property type="entry name" value="HisK_dim/P_dom"/>
</dbReference>
<keyword evidence="5" id="KW-0547">Nucleotide-binding</keyword>
<evidence type="ECO:0000313" key="15">
    <source>
        <dbReference type="Proteomes" id="UP000009026"/>
    </source>
</evidence>
<evidence type="ECO:0000256" key="2">
    <source>
        <dbReference type="ARBA" id="ARBA00012438"/>
    </source>
</evidence>
<gene>
    <name evidence="14" type="ORF">A176_007156</name>
</gene>
<organism evidence="14 15">
    <name type="scientific">Pseudomyxococcus hansupus</name>
    <dbReference type="NCBI Taxonomy" id="1297742"/>
    <lineage>
        <taxon>Bacteria</taxon>
        <taxon>Pseudomonadati</taxon>
        <taxon>Myxococcota</taxon>
        <taxon>Myxococcia</taxon>
        <taxon>Myxococcales</taxon>
        <taxon>Cystobacterineae</taxon>
        <taxon>Myxococcaceae</taxon>
        <taxon>Pseudomyxococcus</taxon>
    </lineage>
</organism>
<evidence type="ECO:0000256" key="10">
    <source>
        <dbReference type="SAM" id="MobiDB-lite"/>
    </source>
</evidence>
<name>A0A0H4X4T3_9BACT</name>
<dbReference type="SMART" id="SM00387">
    <property type="entry name" value="HATPase_c"/>
    <property type="match status" value="2"/>
</dbReference>
<dbReference type="GO" id="GO:0005524">
    <property type="term" value="F:ATP binding"/>
    <property type="evidence" value="ECO:0007669"/>
    <property type="project" value="UniProtKB-KW"/>
</dbReference>
<dbReference type="SMART" id="SM00091">
    <property type="entry name" value="PAS"/>
    <property type="match status" value="1"/>
</dbReference>
<dbReference type="SUPFAM" id="SSF55781">
    <property type="entry name" value="GAF domain-like"/>
    <property type="match status" value="1"/>
</dbReference>
<evidence type="ECO:0000256" key="3">
    <source>
        <dbReference type="ARBA" id="ARBA00022553"/>
    </source>
</evidence>
<dbReference type="KEGG" id="mym:A176_007156"/>
<dbReference type="eggNOG" id="COG2205">
    <property type="taxonomic scope" value="Bacteria"/>
</dbReference>
<dbReference type="PANTHER" id="PTHR43547">
    <property type="entry name" value="TWO-COMPONENT HISTIDINE KINASE"/>
    <property type="match status" value="1"/>
</dbReference>
<dbReference type="SMART" id="SM00388">
    <property type="entry name" value="HisKA"/>
    <property type="match status" value="2"/>
</dbReference>
<dbReference type="InterPro" id="IPR003594">
    <property type="entry name" value="HATPase_dom"/>
</dbReference>
<dbReference type="Pfam" id="PF08448">
    <property type="entry name" value="PAS_4"/>
    <property type="match status" value="1"/>
</dbReference>
<dbReference type="STRING" id="1297742.A176_007156"/>
<keyword evidence="7" id="KW-0067">ATP-binding</keyword>
<protein>
    <recommendedName>
        <fullName evidence="2">histidine kinase</fullName>
        <ecNumber evidence="2">2.7.13.3</ecNumber>
    </recommendedName>
</protein>
<dbReference type="GO" id="GO:0008168">
    <property type="term" value="F:methyltransferase activity"/>
    <property type="evidence" value="ECO:0007669"/>
    <property type="project" value="UniProtKB-KW"/>
</dbReference>
<dbReference type="FunFam" id="3.30.565.10:FF:000006">
    <property type="entry name" value="Sensor histidine kinase WalK"/>
    <property type="match status" value="1"/>
</dbReference>
<sequence>MKRSQVVEEVLRGGGECGALLREIDWAKTALGPVETWPQSLRTTVGIVLASNYPLYLAWGPQYVQMYNDAYRPICGATKHPAALGQETAVTWPEVWGTMLAPGWERIQATGEPIRVEDLMMPLDRNGYVEECYFSYSHSPIRDESGGVGGIFAALTETTERVLNERRLRTLSALGAATLGQETPEATCVEAARVLSANPNDVPLALLYLTDATEKTARLVATGGVAPGDRAAPPSVSLETEDAPDTWPLAHVARTGETLRLQQVPEALGRLPGGPWLEATTSVLVLPMPRPGHERPLGFLVLGISPRRVLDDAYLRFLELVASGVTTAVTTARAREEERRRAEALAALDRAKTAFFSNVSHEFRTPLTLMLGPVEDGLQDTEEPLGARQRQRQETVHRNGLRLLKLVNTLLDFSRIEAGRTRAAFAPTDLGALTADLASAFRSTVERAGLKLVVSCQPSHEPVWVDREQWEKVILNLLSNAFKFTFTGEIRVACAARDDGMEVSVTDTGTGIPEAELPRIFERFHRVQGARGRSYEGSGIGLALVQDLVKLHGGVISVRSTEGQGSTFTVRLPRGNAHLPADHLTTAEPRHTTSLPTFVSEAEAWLSTRPPAAFSATEATPPLHEGPRPSHPSATVLLVDDNADMRDYVQRMLSGRYTVETASDGVAALEAVRARRPDLVLSDVMMPGLDGFGLLRALRASPFTADIPVILLSARAGEEATVEGLGAGANDYLVKPFSARELLARVEGNLAVSRVREEQRRIEQARQALAVVVEQSPDAIGIADTEGRVTFLNEAAQRMLGVPGQDAARRTVFLDYFPEEDQPFIRDTLLPTVATKGRWEGELRLRNLQTGVCVPVHYNVSTLTDTRTGQPVGMAAAGRELSAQKQQEAEARRRAEFEQQLIGIVSHDLRNPLSAIQLGASVLARREELNERSLRSVLRIQTSAERAVRMTRDLLDFTQVRLGGGMPIHRRPVDLHELTQQVIEELRMSHPEREFRVESDGDALGEWDPDRIAQVLSNLVGNALQYSPADSRVTVRVHGDAPQVMLCVHNEGPPIPDDAKERLFRPLQRARTGGANAGRSIGLGLFIVKHIVESHGGTVDVTSREGQGTTFIAWLPRRPPAHPTSETSVTT</sequence>
<dbReference type="Gene3D" id="3.30.565.10">
    <property type="entry name" value="Histidine kinase-like ATPase, C-terminal domain"/>
    <property type="match status" value="2"/>
</dbReference>
<dbReference type="Pfam" id="PF00989">
    <property type="entry name" value="PAS"/>
    <property type="match status" value="1"/>
</dbReference>
<dbReference type="Gene3D" id="1.10.287.130">
    <property type="match status" value="2"/>
</dbReference>
<dbReference type="InterPro" id="IPR036097">
    <property type="entry name" value="HisK_dim/P_sf"/>
</dbReference>
<dbReference type="RefSeq" id="WP_021781333.1">
    <property type="nucleotide sequence ID" value="NZ_CP012109.1"/>
</dbReference>
<dbReference type="SUPFAM" id="SSF55874">
    <property type="entry name" value="ATPase domain of HSP90 chaperone/DNA topoisomerase II/histidine kinase"/>
    <property type="match status" value="2"/>
</dbReference>
<dbReference type="InterPro" id="IPR013656">
    <property type="entry name" value="PAS_4"/>
</dbReference>
<evidence type="ECO:0000259" key="13">
    <source>
        <dbReference type="PROSITE" id="PS50112"/>
    </source>
</evidence>
<dbReference type="InterPro" id="IPR003018">
    <property type="entry name" value="GAF"/>
</dbReference>
<dbReference type="CDD" id="cd00075">
    <property type="entry name" value="HATPase"/>
    <property type="match status" value="1"/>
</dbReference>
<dbReference type="PANTHER" id="PTHR43547:SF2">
    <property type="entry name" value="HYBRID SIGNAL TRANSDUCTION HISTIDINE KINASE C"/>
    <property type="match status" value="1"/>
</dbReference>
<dbReference type="InterPro" id="IPR035965">
    <property type="entry name" value="PAS-like_dom_sf"/>
</dbReference>
<dbReference type="eggNOG" id="COG0745">
    <property type="taxonomic scope" value="Bacteria"/>
</dbReference>
<feature type="modified residue" description="4-aspartylphosphate" evidence="9">
    <location>
        <position position="683"/>
    </location>
</feature>
<reference evidence="14 15" key="1">
    <citation type="journal article" date="2016" name="PLoS ONE">
        <title>Complete Genome Sequence and Comparative Genomics of a Novel Myxobacterium Myxococcus hansupus.</title>
        <authorList>
            <person name="Sharma G."/>
            <person name="Narwani T."/>
            <person name="Subramanian S."/>
        </authorList>
    </citation>
    <scope>NUCLEOTIDE SEQUENCE [LARGE SCALE GENOMIC DNA]</scope>
    <source>
        <strain evidence="15">mixupus</strain>
    </source>
</reference>
<dbReference type="InterPro" id="IPR001789">
    <property type="entry name" value="Sig_transdc_resp-reg_receiver"/>
</dbReference>
<dbReference type="OrthoDB" id="5523050at2"/>
<proteinExistence type="predicted"/>
<comment type="catalytic activity">
    <reaction evidence="1">
        <text>ATP + protein L-histidine = ADP + protein N-phospho-L-histidine.</text>
        <dbReference type="EC" id="2.7.13.3"/>
    </reaction>
</comment>
<keyword evidence="8" id="KW-0902">Two-component regulatory system</keyword>
<dbReference type="CDD" id="cd16922">
    <property type="entry name" value="HATPase_EvgS-ArcB-TorS-like"/>
    <property type="match status" value="1"/>
</dbReference>
<accession>A0A0H4X4T3</accession>
<evidence type="ECO:0000256" key="4">
    <source>
        <dbReference type="ARBA" id="ARBA00022679"/>
    </source>
</evidence>
<dbReference type="SUPFAM" id="SSF47384">
    <property type="entry name" value="Homodimeric domain of signal transducing histidine kinase"/>
    <property type="match status" value="2"/>
</dbReference>
<dbReference type="SMART" id="SM00448">
    <property type="entry name" value="REC"/>
    <property type="match status" value="1"/>
</dbReference>
<dbReference type="Gene3D" id="3.40.50.2300">
    <property type="match status" value="1"/>
</dbReference>
<dbReference type="SUPFAM" id="SSF55785">
    <property type="entry name" value="PYP-like sensor domain (PAS domain)"/>
    <property type="match status" value="2"/>
</dbReference>
<dbReference type="GO" id="GO:0032259">
    <property type="term" value="P:methylation"/>
    <property type="evidence" value="ECO:0007669"/>
    <property type="project" value="UniProtKB-KW"/>
</dbReference>
<dbReference type="PROSITE" id="PS50109">
    <property type="entry name" value="HIS_KIN"/>
    <property type="match status" value="2"/>
</dbReference>
<dbReference type="EMBL" id="CP012109">
    <property type="protein sequence ID" value="AKQ70244.1"/>
    <property type="molecule type" value="Genomic_DNA"/>
</dbReference>
<dbReference type="Pfam" id="PF13185">
    <property type="entry name" value="GAF_2"/>
    <property type="match status" value="1"/>
</dbReference>
<dbReference type="SUPFAM" id="SSF52172">
    <property type="entry name" value="CheY-like"/>
    <property type="match status" value="1"/>
</dbReference>
<dbReference type="PROSITE" id="PS50112">
    <property type="entry name" value="PAS"/>
    <property type="match status" value="1"/>
</dbReference>
<evidence type="ECO:0000256" key="8">
    <source>
        <dbReference type="ARBA" id="ARBA00023012"/>
    </source>
</evidence>
<dbReference type="InterPro" id="IPR004358">
    <property type="entry name" value="Sig_transdc_His_kin-like_C"/>
</dbReference>
<dbReference type="CDD" id="cd00130">
    <property type="entry name" value="PAS"/>
    <property type="match status" value="1"/>
</dbReference>
<dbReference type="PATRIC" id="fig|1297742.4.peg.7275"/>
<dbReference type="Pfam" id="PF00072">
    <property type="entry name" value="Response_reg"/>
    <property type="match status" value="1"/>
</dbReference>
<dbReference type="GO" id="GO:0000155">
    <property type="term" value="F:phosphorelay sensor kinase activity"/>
    <property type="evidence" value="ECO:0007669"/>
    <property type="project" value="InterPro"/>
</dbReference>
<dbReference type="InterPro" id="IPR005467">
    <property type="entry name" value="His_kinase_dom"/>
</dbReference>
<evidence type="ECO:0000256" key="9">
    <source>
        <dbReference type="PROSITE-ProRule" id="PRU00169"/>
    </source>
</evidence>
<feature type="domain" description="PAS" evidence="13">
    <location>
        <begin position="765"/>
        <end position="837"/>
    </location>
</feature>
<dbReference type="InterPro" id="IPR011006">
    <property type="entry name" value="CheY-like_superfamily"/>
</dbReference>
<dbReference type="CDD" id="cd00082">
    <property type="entry name" value="HisKA"/>
    <property type="match status" value="2"/>
</dbReference>
<evidence type="ECO:0000256" key="7">
    <source>
        <dbReference type="ARBA" id="ARBA00022840"/>
    </source>
</evidence>
<dbReference type="Proteomes" id="UP000009026">
    <property type="component" value="Chromosome"/>
</dbReference>
<dbReference type="InterPro" id="IPR013767">
    <property type="entry name" value="PAS_fold"/>
</dbReference>
<keyword evidence="3 9" id="KW-0597">Phosphoprotein</keyword>
<dbReference type="Pfam" id="PF02518">
    <property type="entry name" value="HATPase_c"/>
    <property type="match status" value="2"/>
</dbReference>
<dbReference type="Gene3D" id="3.30.450.20">
    <property type="entry name" value="PAS domain"/>
    <property type="match status" value="2"/>
</dbReference>
<dbReference type="AlphaFoldDB" id="A0A0H4X4T3"/>
<dbReference type="NCBIfam" id="TIGR00229">
    <property type="entry name" value="sensory_box"/>
    <property type="match status" value="1"/>
</dbReference>
<evidence type="ECO:0000256" key="5">
    <source>
        <dbReference type="ARBA" id="ARBA00022741"/>
    </source>
</evidence>
<evidence type="ECO:0000259" key="11">
    <source>
        <dbReference type="PROSITE" id="PS50109"/>
    </source>
</evidence>
<dbReference type="Pfam" id="PF00512">
    <property type="entry name" value="HisKA"/>
    <property type="match status" value="2"/>
</dbReference>
<dbReference type="Gene3D" id="3.30.450.40">
    <property type="match status" value="1"/>
</dbReference>
<dbReference type="InterPro" id="IPR029016">
    <property type="entry name" value="GAF-like_dom_sf"/>
</dbReference>